<feature type="transmembrane region" description="Helical" evidence="10">
    <location>
        <begin position="318"/>
        <end position="343"/>
    </location>
</feature>
<evidence type="ECO:0000256" key="8">
    <source>
        <dbReference type="ARBA" id="ARBA00023136"/>
    </source>
</evidence>
<gene>
    <name evidence="11" type="ORF">HKX40_08450</name>
</gene>
<dbReference type="Proteomes" id="UP000541421">
    <property type="component" value="Unassembled WGS sequence"/>
</dbReference>
<feature type="transmembrane region" description="Helical" evidence="10">
    <location>
        <begin position="427"/>
        <end position="451"/>
    </location>
</feature>
<dbReference type="GO" id="GO:0005886">
    <property type="term" value="C:plasma membrane"/>
    <property type="evidence" value="ECO:0007669"/>
    <property type="project" value="UniProtKB-SubCell"/>
</dbReference>
<keyword evidence="8 10" id="KW-0472">Membrane</keyword>
<evidence type="ECO:0000256" key="1">
    <source>
        <dbReference type="ARBA" id="ARBA00004429"/>
    </source>
</evidence>
<dbReference type="PANTHER" id="PTHR43298">
    <property type="entry name" value="MULTIDRUG RESISTANCE PROTEIN NORM-RELATED"/>
    <property type="match status" value="1"/>
</dbReference>
<dbReference type="GO" id="GO:0006811">
    <property type="term" value="P:monoatomic ion transport"/>
    <property type="evidence" value="ECO:0007669"/>
    <property type="project" value="UniProtKB-KW"/>
</dbReference>
<feature type="transmembrane region" description="Helical" evidence="10">
    <location>
        <begin position="275"/>
        <end position="297"/>
    </location>
</feature>
<feature type="transmembrane region" description="Helical" evidence="10">
    <location>
        <begin position="85"/>
        <end position="109"/>
    </location>
</feature>
<reference evidence="11 12" key="1">
    <citation type="submission" date="2020-05" db="EMBL/GenBank/DDBJ databases">
        <authorList>
            <person name="Niu N."/>
        </authorList>
    </citation>
    <scope>NUCLEOTIDE SEQUENCE [LARGE SCALE GENOMIC DNA]</scope>
    <source>
        <strain evidence="11 12">LMG10982</strain>
    </source>
</reference>
<feature type="transmembrane region" description="Helical" evidence="10">
    <location>
        <begin position="129"/>
        <end position="149"/>
    </location>
</feature>
<evidence type="ECO:0000256" key="3">
    <source>
        <dbReference type="ARBA" id="ARBA00022449"/>
    </source>
</evidence>
<dbReference type="InterPro" id="IPR002528">
    <property type="entry name" value="MATE_fam"/>
</dbReference>
<dbReference type="Pfam" id="PF01554">
    <property type="entry name" value="MatE"/>
    <property type="match status" value="2"/>
</dbReference>
<dbReference type="GO" id="GO:0042910">
    <property type="term" value="F:xenobiotic transmembrane transporter activity"/>
    <property type="evidence" value="ECO:0007669"/>
    <property type="project" value="InterPro"/>
</dbReference>
<evidence type="ECO:0000256" key="10">
    <source>
        <dbReference type="SAM" id="Phobius"/>
    </source>
</evidence>
<evidence type="ECO:0000256" key="9">
    <source>
        <dbReference type="ARBA" id="ARBA00031636"/>
    </source>
</evidence>
<keyword evidence="5 10" id="KW-0812">Transmembrane</keyword>
<dbReference type="InterPro" id="IPR048279">
    <property type="entry name" value="MdtK-like"/>
</dbReference>
<dbReference type="PANTHER" id="PTHR43298:SF2">
    <property type="entry name" value="FMN_FAD EXPORTER YEEO-RELATED"/>
    <property type="match status" value="1"/>
</dbReference>
<keyword evidence="4" id="KW-1003">Cell membrane</keyword>
<feature type="transmembrane region" description="Helical" evidence="10">
    <location>
        <begin position="200"/>
        <end position="219"/>
    </location>
</feature>
<evidence type="ECO:0000313" key="11">
    <source>
        <dbReference type="EMBL" id="NOL50163.1"/>
    </source>
</evidence>
<comment type="caution">
    <text evidence="11">The sequence shown here is derived from an EMBL/GenBank/DDBJ whole genome shotgun (WGS) entry which is preliminary data.</text>
</comment>
<accession>A0A7Y4LAX1</accession>
<dbReference type="AlphaFoldDB" id="A0A7Y4LAX1"/>
<keyword evidence="3" id="KW-0050">Antiport</keyword>
<dbReference type="PIRSF" id="PIRSF006603">
    <property type="entry name" value="DinF"/>
    <property type="match status" value="1"/>
</dbReference>
<feature type="transmembrane region" description="Helical" evidence="10">
    <location>
        <begin position="387"/>
        <end position="407"/>
    </location>
</feature>
<evidence type="ECO:0000256" key="6">
    <source>
        <dbReference type="ARBA" id="ARBA00022989"/>
    </source>
</evidence>
<comment type="subcellular location">
    <subcellularLocation>
        <location evidence="1">Cell inner membrane</location>
        <topology evidence="1">Multi-pass membrane protein</topology>
    </subcellularLocation>
</comment>
<evidence type="ECO:0000256" key="5">
    <source>
        <dbReference type="ARBA" id="ARBA00022692"/>
    </source>
</evidence>
<proteinExistence type="predicted"/>
<dbReference type="NCBIfam" id="TIGR00797">
    <property type="entry name" value="matE"/>
    <property type="match status" value="1"/>
</dbReference>
<dbReference type="RefSeq" id="WP_171589146.1">
    <property type="nucleotide sequence ID" value="NZ_JABGBO010000009.1"/>
</dbReference>
<protein>
    <recommendedName>
        <fullName evidence="9">Multidrug-efflux transporter</fullName>
    </recommendedName>
</protein>
<evidence type="ECO:0000313" key="12">
    <source>
        <dbReference type="Proteomes" id="UP000541421"/>
    </source>
</evidence>
<keyword evidence="7" id="KW-0406">Ion transport</keyword>
<feature type="transmembrane region" description="Helical" evidence="10">
    <location>
        <begin position="52"/>
        <end position="73"/>
    </location>
</feature>
<evidence type="ECO:0000256" key="7">
    <source>
        <dbReference type="ARBA" id="ARBA00023065"/>
    </source>
</evidence>
<evidence type="ECO:0000256" key="4">
    <source>
        <dbReference type="ARBA" id="ARBA00022475"/>
    </source>
</evidence>
<keyword evidence="12" id="KW-1185">Reference proteome</keyword>
<evidence type="ECO:0000256" key="2">
    <source>
        <dbReference type="ARBA" id="ARBA00022448"/>
    </source>
</evidence>
<dbReference type="GO" id="GO:0015297">
    <property type="term" value="F:antiporter activity"/>
    <property type="evidence" value="ECO:0007669"/>
    <property type="project" value="UniProtKB-KW"/>
</dbReference>
<feature type="transmembrane region" description="Helical" evidence="10">
    <location>
        <begin position="240"/>
        <end position="263"/>
    </location>
</feature>
<feature type="transmembrane region" description="Helical" evidence="10">
    <location>
        <begin position="12"/>
        <end position="32"/>
    </location>
</feature>
<feature type="transmembrane region" description="Helical" evidence="10">
    <location>
        <begin position="161"/>
        <end position="180"/>
    </location>
</feature>
<keyword evidence="2" id="KW-0813">Transport</keyword>
<name>A0A7Y4LAX1_9BURK</name>
<dbReference type="InterPro" id="IPR050222">
    <property type="entry name" value="MATE_MdtK"/>
</dbReference>
<dbReference type="EMBL" id="JABGBO010000009">
    <property type="protein sequence ID" value="NOL50163.1"/>
    <property type="molecule type" value="Genomic_DNA"/>
</dbReference>
<organism evidence="11 12">
    <name type="scientific">Pelistega europaea</name>
    <dbReference type="NCBI Taxonomy" id="106147"/>
    <lineage>
        <taxon>Bacteria</taxon>
        <taxon>Pseudomonadati</taxon>
        <taxon>Pseudomonadota</taxon>
        <taxon>Betaproteobacteria</taxon>
        <taxon>Burkholderiales</taxon>
        <taxon>Alcaligenaceae</taxon>
        <taxon>Pelistega</taxon>
    </lineage>
</organism>
<sequence>MTQSTPQIRKSLIQQAWPILIGQWASMAFGVLDTMMLGNFNAQSLQAMSLAASIFITVNVSLMGVVHALIPITSQLFGAQKNKEIGVMWGQGIWLALFLSLTVGLLLLFPDQWLRYSGRIDPEVRNEVTNYLLISFFAIPAALMFRAVYALCTSASRPKHVMYINVASIAVKALLNWALIFGHLGLPSLGSVGAALSTMIVSWFTLFLGLWIVFSDGYYRQFELQLGLPKIDKIIELLKLGLPMGGSYFVEVSAFTFMALLVSREGTFVAGGHQIMSNLAAILYMMPQSIGIATAALSAHAIGRRDYPLSHRISTQGLLLGFSGAVISSLIVFFGKPFIIYLYTNDTQVALMAASLLTLMPFFHLFDHFQCIITYILRAHKIATIPFMTQTVLLLGLGLGGGYYFGYGSGYGLLAWLSHIVTPNSTLGVSSLWIMCCVALASCGAILALWYRTIIRRLLVEK</sequence>
<keyword evidence="6 10" id="KW-1133">Transmembrane helix</keyword>